<protein>
    <submittedName>
        <fullName evidence="2">Uncharacterized protein</fullName>
    </submittedName>
</protein>
<dbReference type="AlphaFoldDB" id="A0A645GQZ4"/>
<reference evidence="2" key="1">
    <citation type="submission" date="2019-08" db="EMBL/GenBank/DDBJ databases">
        <authorList>
            <person name="Kucharzyk K."/>
            <person name="Murdoch R.W."/>
            <person name="Higgins S."/>
            <person name="Loffler F."/>
        </authorList>
    </citation>
    <scope>NUCLEOTIDE SEQUENCE</scope>
</reference>
<gene>
    <name evidence="2" type="ORF">SDC9_176769</name>
</gene>
<accession>A0A645GQZ4</accession>
<feature type="compositionally biased region" description="Basic residues" evidence="1">
    <location>
        <begin position="125"/>
        <end position="141"/>
    </location>
</feature>
<name>A0A645GQZ4_9ZZZZ</name>
<evidence type="ECO:0000313" key="2">
    <source>
        <dbReference type="EMBL" id="MPN29317.1"/>
    </source>
</evidence>
<organism evidence="2">
    <name type="scientific">bioreactor metagenome</name>
    <dbReference type="NCBI Taxonomy" id="1076179"/>
    <lineage>
        <taxon>unclassified sequences</taxon>
        <taxon>metagenomes</taxon>
        <taxon>ecological metagenomes</taxon>
    </lineage>
</organism>
<comment type="caution">
    <text evidence="2">The sequence shown here is derived from an EMBL/GenBank/DDBJ whole genome shotgun (WGS) entry which is preliminary data.</text>
</comment>
<sequence>MIEHQGHRPQSGGPDTLCVFTPPNKRERRTHEDRNHCRPRRLLAGPDHQGRRRPDLPDNLLRFRQHPARCRPVRPESRGQYLHAHHEPDAGRAGKARRRDGRRHCRAVHGLRHGGHHRRDPDHCRSRRQHRHFQHPVRRHL</sequence>
<evidence type="ECO:0000256" key="1">
    <source>
        <dbReference type="SAM" id="MobiDB-lite"/>
    </source>
</evidence>
<dbReference type="EMBL" id="VSSQ01079939">
    <property type="protein sequence ID" value="MPN29317.1"/>
    <property type="molecule type" value="Genomic_DNA"/>
</dbReference>
<feature type="compositionally biased region" description="Basic residues" evidence="1">
    <location>
        <begin position="63"/>
        <end position="72"/>
    </location>
</feature>
<proteinExistence type="predicted"/>
<feature type="compositionally biased region" description="Basic residues" evidence="1">
    <location>
        <begin position="94"/>
        <end position="118"/>
    </location>
</feature>
<feature type="region of interest" description="Disordered" evidence="1">
    <location>
        <begin position="1"/>
        <end position="141"/>
    </location>
</feature>